<dbReference type="Proteomes" id="UP000626026">
    <property type="component" value="Unassembled WGS sequence"/>
</dbReference>
<protein>
    <submittedName>
        <fullName evidence="1">Uncharacterized protein</fullName>
    </submittedName>
</protein>
<keyword evidence="2" id="KW-1185">Reference proteome</keyword>
<name>A0ABR7RJS0_9PROT</name>
<evidence type="ECO:0000313" key="1">
    <source>
        <dbReference type="EMBL" id="MBC9206826.1"/>
    </source>
</evidence>
<evidence type="ECO:0000313" key="2">
    <source>
        <dbReference type="Proteomes" id="UP000626026"/>
    </source>
</evidence>
<comment type="caution">
    <text evidence="1">The sequence shown here is derived from an EMBL/GenBank/DDBJ whole genome shotgun (WGS) entry which is preliminary data.</text>
</comment>
<dbReference type="RefSeq" id="WP_187783993.1">
    <property type="nucleotide sequence ID" value="NZ_JACTVA010000010.1"/>
</dbReference>
<accession>A0ABR7RJS0</accession>
<sequence>MRDTQLGWFDTTLGINAADLSEGHSFVGRNAGWLAEPILAEDGQWLALSPPHRDDVVFSVTRSGAWLHAVNLDSQAEVGVFATMAEALQGCLLDAGRDVVA</sequence>
<organism evidence="1 2">
    <name type="scientific">Teichococcus aerophilus</name>
    <dbReference type="NCBI Taxonomy" id="1224513"/>
    <lineage>
        <taxon>Bacteria</taxon>
        <taxon>Pseudomonadati</taxon>
        <taxon>Pseudomonadota</taxon>
        <taxon>Alphaproteobacteria</taxon>
        <taxon>Acetobacterales</taxon>
        <taxon>Roseomonadaceae</taxon>
        <taxon>Roseomonas</taxon>
    </lineage>
</organism>
<proteinExistence type="predicted"/>
<reference evidence="1 2" key="1">
    <citation type="journal article" date="2013" name="Int. J. Syst. Evol. Microbiol.">
        <title>Roseomonas aerophila sp. nov., isolated from air.</title>
        <authorList>
            <person name="Kim S.J."/>
            <person name="Weon H.Y."/>
            <person name="Ahn J.H."/>
            <person name="Hong S.B."/>
            <person name="Seok S.J."/>
            <person name="Whang K.S."/>
            <person name="Kwon S.W."/>
        </authorList>
    </citation>
    <scope>NUCLEOTIDE SEQUENCE [LARGE SCALE GENOMIC DNA]</scope>
    <source>
        <strain evidence="1 2">NBRC 108923</strain>
    </source>
</reference>
<gene>
    <name evidence="1" type="ORF">IBL26_08255</name>
</gene>
<dbReference type="EMBL" id="JACTVA010000010">
    <property type="protein sequence ID" value="MBC9206826.1"/>
    <property type="molecule type" value="Genomic_DNA"/>
</dbReference>